<evidence type="ECO:0000259" key="2">
    <source>
        <dbReference type="Pfam" id="PF00535"/>
    </source>
</evidence>
<reference evidence="3 6" key="2">
    <citation type="submission" date="2018-12" db="EMBL/GenBank/DDBJ databases">
        <title>Comparitive functional genomics of dry heat resistant strains isolated from the viking spacecraft.</title>
        <authorList>
            <person name="Seuylemezian A."/>
            <person name="Vaishampayan P."/>
        </authorList>
    </citation>
    <scope>NUCLEOTIDE SEQUENCE [LARGE SCALE GENOMIC DNA]</scope>
    <source>
        <strain evidence="3 6">M6-11</strain>
    </source>
</reference>
<comment type="similarity">
    <text evidence="1">Belongs to the glycosyltransferase 2 family.</text>
</comment>
<keyword evidence="4" id="KW-0808">Transferase</keyword>
<proteinExistence type="inferred from homology"/>
<evidence type="ECO:0000313" key="3">
    <source>
        <dbReference type="EMBL" id="RSK35677.1"/>
    </source>
</evidence>
<evidence type="ECO:0000313" key="6">
    <source>
        <dbReference type="Proteomes" id="UP000272481"/>
    </source>
</evidence>
<dbReference type="Proteomes" id="UP000272481">
    <property type="component" value="Unassembled WGS sequence"/>
</dbReference>
<name>A0A1G6ZXP8_9BACL</name>
<sequence length="514" mass="60483">MNNDIINSVRSFIHKDEVFLKGIRYNADGYYVHKRKKNRSYKVSVIIPVYNAENSIEKAITSLIRQTIGFENIELIIVDDYSTDKSRQIILEYARKYDNITPVFLEKNSGSPAKPRNIGISLSEGKYLTFLDSDDWFHDDGIKSLYDLLEKTQDPYAVGKSIKLEDNVTSVAGEYASWRTRESIDPFTIPRLFYHLGPTGRMMRTNFIKENQIAFPEMNFAEDKQFFVDVLTKCSTISTSDRVIYFINRYKENISLVSKTNPLEKFDANLKVIKYIKSKKLPVNIEKMALNRFYEIDGITRLFDRGHFLKSKEKEKYYEKFQKLIETTSDLPYDFTDSFFHSWHKSIVKLFEEKKYDELIKLIEWSRNENIKDYEIINDRAYYILPISTPMEHREISLIAIHNSTKVYNDNLLIRMNIYGKQINTLNCFTIRSRSNHLNEFEYPLVEVDSNTYEVTLPLKDLAEKDNGLFSIYIKYNGFERATIRMNARRIINSAEKKLDFYVTMADNFGLNIK</sequence>
<dbReference type="EMBL" id="RWGW01000005">
    <property type="protein sequence ID" value="RSK35677.1"/>
    <property type="molecule type" value="Genomic_DNA"/>
</dbReference>
<evidence type="ECO:0000256" key="1">
    <source>
        <dbReference type="ARBA" id="ARBA00006739"/>
    </source>
</evidence>
<reference evidence="4 5" key="1">
    <citation type="submission" date="2016-10" db="EMBL/GenBank/DDBJ databases">
        <authorList>
            <person name="de Groot N.N."/>
        </authorList>
    </citation>
    <scope>NUCLEOTIDE SEQUENCE [LARGE SCALE GENOMIC DNA]</scope>
    <source>
        <strain evidence="4 5">CGMCC 1.6762</strain>
    </source>
</reference>
<gene>
    <name evidence="3" type="ORF">EJA12_03625</name>
    <name evidence="4" type="ORF">SAMN04488126_10384</name>
</gene>
<protein>
    <submittedName>
        <fullName evidence="3">Glycosyltransferase family 2 protein</fullName>
    </submittedName>
    <submittedName>
        <fullName evidence="4">Glycosyltransferase involved in cell wall bisynthesis</fullName>
    </submittedName>
</protein>
<dbReference type="PANTHER" id="PTHR22916">
    <property type="entry name" value="GLYCOSYLTRANSFERASE"/>
    <property type="match status" value="1"/>
</dbReference>
<dbReference type="AlphaFoldDB" id="A0A1G6ZXP8"/>
<dbReference type="RefSeq" id="WP_092094705.1">
    <property type="nucleotide sequence ID" value="NZ_FNAR01000003.1"/>
</dbReference>
<dbReference type="CDD" id="cd00761">
    <property type="entry name" value="Glyco_tranf_GTA_type"/>
    <property type="match status" value="1"/>
</dbReference>
<dbReference type="OrthoDB" id="396512at2"/>
<dbReference type="GO" id="GO:0016758">
    <property type="term" value="F:hexosyltransferase activity"/>
    <property type="evidence" value="ECO:0007669"/>
    <property type="project" value="UniProtKB-ARBA"/>
</dbReference>
<evidence type="ECO:0000313" key="4">
    <source>
        <dbReference type="EMBL" id="SDE06625.1"/>
    </source>
</evidence>
<dbReference type="InterPro" id="IPR001173">
    <property type="entry name" value="Glyco_trans_2-like"/>
</dbReference>
<dbReference type="Gene3D" id="3.90.550.10">
    <property type="entry name" value="Spore Coat Polysaccharide Biosynthesis Protein SpsA, Chain A"/>
    <property type="match status" value="1"/>
</dbReference>
<dbReference type="STRING" id="426756.SAMN04488126_10384"/>
<dbReference type="Pfam" id="PF00535">
    <property type="entry name" value="Glycos_transf_2"/>
    <property type="match status" value="1"/>
</dbReference>
<dbReference type="InterPro" id="IPR029044">
    <property type="entry name" value="Nucleotide-diphossugar_trans"/>
</dbReference>
<dbReference type="SUPFAM" id="SSF53448">
    <property type="entry name" value="Nucleotide-diphospho-sugar transferases"/>
    <property type="match status" value="1"/>
</dbReference>
<dbReference type="PANTHER" id="PTHR22916:SF3">
    <property type="entry name" value="UDP-GLCNAC:BETAGAL BETA-1,3-N-ACETYLGLUCOSAMINYLTRANSFERASE-LIKE PROTEIN 1"/>
    <property type="match status" value="1"/>
</dbReference>
<dbReference type="Proteomes" id="UP000198823">
    <property type="component" value="Unassembled WGS sequence"/>
</dbReference>
<feature type="domain" description="Glycosyltransferase 2-like" evidence="2">
    <location>
        <begin position="44"/>
        <end position="209"/>
    </location>
</feature>
<evidence type="ECO:0000313" key="5">
    <source>
        <dbReference type="Proteomes" id="UP000198823"/>
    </source>
</evidence>
<organism evidence="4 5">
    <name type="scientific">Bhargavaea beijingensis</name>
    <dbReference type="NCBI Taxonomy" id="426756"/>
    <lineage>
        <taxon>Bacteria</taxon>
        <taxon>Bacillati</taxon>
        <taxon>Bacillota</taxon>
        <taxon>Bacilli</taxon>
        <taxon>Bacillales</taxon>
        <taxon>Caryophanaceae</taxon>
        <taxon>Bhargavaea</taxon>
    </lineage>
</organism>
<dbReference type="EMBL" id="FNAR01000003">
    <property type="protein sequence ID" value="SDE06625.1"/>
    <property type="molecule type" value="Genomic_DNA"/>
</dbReference>
<keyword evidence="6" id="KW-1185">Reference proteome</keyword>
<accession>A0A1G6ZXP8</accession>